<sequence>MVIAIASIGGEISPHFGHSDGCMIYSLANQELTVNEFVNNPLARIKQGLFRQNHGKDNCSCRFFAEFLLHEIQFDVLVTGHIGDAASQLLSRRGVEVIANTKGNISDYLREYISKKGLTCPAFALS</sequence>
<dbReference type="Proteomes" id="UP000005104">
    <property type="component" value="Chromosome"/>
</dbReference>
<organism evidence="2 3">
    <name type="scientific">Desulfosporosinus youngiae DSM 17734</name>
    <dbReference type="NCBI Taxonomy" id="768710"/>
    <lineage>
        <taxon>Bacteria</taxon>
        <taxon>Bacillati</taxon>
        <taxon>Bacillota</taxon>
        <taxon>Clostridia</taxon>
        <taxon>Eubacteriales</taxon>
        <taxon>Desulfitobacteriaceae</taxon>
        <taxon>Desulfosporosinus</taxon>
    </lineage>
</organism>
<dbReference type="SUPFAM" id="SSF53146">
    <property type="entry name" value="Nitrogenase accessory factor-like"/>
    <property type="match status" value="1"/>
</dbReference>
<dbReference type="Pfam" id="PF02579">
    <property type="entry name" value="Nitro_FeMo-Co"/>
    <property type="match status" value="1"/>
</dbReference>
<dbReference type="Gene3D" id="3.30.420.130">
    <property type="entry name" value="Dinitrogenase iron-molybdenum cofactor biosynthesis domain"/>
    <property type="match status" value="1"/>
</dbReference>
<name>H5XV32_9FIRM</name>
<dbReference type="OrthoDB" id="280278at2"/>
<dbReference type="STRING" id="768710.DesyoDRAFT_2564"/>
<gene>
    <name evidence="2" type="ORF">DesyoDRAFT_2564</name>
</gene>
<reference evidence="2 3" key="1">
    <citation type="submission" date="2011-11" db="EMBL/GenBank/DDBJ databases">
        <title>The Noncontiguous Finished genome of Desulfosporosinus youngiae DSM 17734.</title>
        <authorList>
            <consortium name="US DOE Joint Genome Institute (JGI-PGF)"/>
            <person name="Lucas S."/>
            <person name="Han J."/>
            <person name="Lapidus A."/>
            <person name="Cheng J.-F."/>
            <person name="Goodwin L."/>
            <person name="Pitluck S."/>
            <person name="Peters L."/>
            <person name="Ovchinnikova G."/>
            <person name="Lu M."/>
            <person name="Land M.L."/>
            <person name="Hauser L."/>
            <person name="Pester M."/>
            <person name="Spring S."/>
            <person name="Ollivier B."/>
            <person name="Rattei T."/>
            <person name="Klenk H.-P."/>
            <person name="Wagner M."/>
            <person name="Loy A."/>
            <person name="Woyke T.J."/>
        </authorList>
    </citation>
    <scope>NUCLEOTIDE SEQUENCE [LARGE SCALE GENOMIC DNA]</scope>
    <source>
        <strain evidence="2 3">DSM 17734</strain>
    </source>
</reference>
<evidence type="ECO:0000313" key="3">
    <source>
        <dbReference type="Proteomes" id="UP000005104"/>
    </source>
</evidence>
<dbReference type="InterPro" id="IPR036105">
    <property type="entry name" value="DiNase_FeMo-co_biosyn_sf"/>
</dbReference>
<keyword evidence="3" id="KW-1185">Reference proteome</keyword>
<evidence type="ECO:0000259" key="1">
    <source>
        <dbReference type="Pfam" id="PF02579"/>
    </source>
</evidence>
<evidence type="ECO:0000313" key="2">
    <source>
        <dbReference type="EMBL" id="EHQ89630.1"/>
    </source>
</evidence>
<dbReference type="EMBL" id="CM001441">
    <property type="protein sequence ID" value="EHQ89630.1"/>
    <property type="molecule type" value="Genomic_DNA"/>
</dbReference>
<dbReference type="AlphaFoldDB" id="H5XV32"/>
<dbReference type="InterPro" id="IPR003731">
    <property type="entry name" value="Di-Nase_FeMo-co_biosynth"/>
</dbReference>
<accession>H5XV32</accession>
<dbReference type="HOGENOM" id="CLU_1977973_0_0_9"/>
<proteinExistence type="predicted"/>
<protein>
    <recommendedName>
        <fullName evidence="1">Dinitrogenase iron-molybdenum cofactor biosynthesis domain-containing protein</fullName>
    </recommendedName>
</protein>
<feature type="domain" description="Dinitrogenase iron-molybdenum cofactor biosynthesis" evidence="1">
    <location>
        <begin position="9"/>
        <end position="113"/>
    </location>
</feature>
<dbReference type="RefSeq" id="WP_007783450.1">
    <property type="nucleotide sequence ID" value="NZ_CM001441.1"/>
</dbReference>